<keyword evidence="3 6" id="KW-0812">Transmembrane</keyword>
<dbReference type="Proteomes" id="UP000231056">
    <property type="component" value="Unassembled WGS sequence"/>
</dbReference>
<dbReference type="PANTHER" id="PTHR22926">
    <property type="entry name" value="PHOSPHO-N-ACETYLMURAMOYL-PENTAPEPTIDE-TRANSFERASE"/>
    <property type="match status" value="1"/>
</dbReference>
<protein>
    <submittedName>
        <fullName evidence="7">Uncharacterized protein</fullName>
    </submittedName>
</protein>
<evidence type="ECO:0000256" key="6">
    <source>
        <dbReference type="SAM" id="Phobius"/>
    </source>
</evidence>
<feature type="transmembrane region" description="Helical" evidence="6">
    <location>
        <begin position="137"/>
        <end position="157"/>
    </location>
</feature>
<comment type="subcellular location">
    <subcellularLocation>
        <location evidence="1">Membrane</location>
        <topology evidence="1">Multi-pass membrane protein</topology>
    </subcellularLocation>
</comment>
<dbReference type="InterPro" id="IPR000715">
    <property type="entry name" value="Glycosyl_transferase_4"/>
</dbReference>
<keyword evidence="5 6" id="KW-0472">Membrane</keyword>
<keyword evidence="4 6" id="KW-1133">Transmembrane helix</keyword>
<dbReference type="GO" id="GO:0005886">
    <property type="term" value="C:plasma membrane"/>
    <property type="evidence" value="ECO:0007669"/>
    <property type="project" value="TreeGrafter"/>
</dbReference>
<gene>
    <name evidence="7" type="ORF">COV58_01340</name>
</gene>
<proteinExistence type="predicted"/>
<accession>A0A2M6IUQ9</accession>
<evidence type="ECO:0000313" key="8">
    <source>
        <dbReference type="Proteomes" id="UP000231056"/>
    </source>
</evidence>
<sequence>MALYIYITLISLIIHFVLIVPFINILYKRKLQRADQKTLDAFDNPTPIFDKYHRHKSGTPVGGGILVIGVTSILTLFFVISFNIFEIYTHTNYPSIIFELILILFTFISYGFLGIYDDLNKIFFWDKKNFFGLRMRVKLILEIFLAVIISCGLYFGLDIHFINIPFLGVYDIS</sequence>
<evidence type="ECO:0000256" key="2">
    <source>
        <dbReference type="ARBA" id="ARBA00022679"/>
    </source>
</evidence>
<dbReference type="GO" id="GO:0016780">
    <property type="term" value="F:phosphotransferase activity, for other substituted phosphate groups"/>
    <property type="evidence" value="ECO:0007669"/>
    <property type="project" value="InterPro"/>
</dbReference>
<keyword evidence="2" id="KW-0808">Transferase</keyword>
<dbReference type="PANTHER" id="PTHR22926:SF5">
    <property type="entry name" value="PHOSPHO-N-ACETYLMURAMOYL-PENTAPEPTIDE-TRANSFERASE HOMOLOG"/>
    <property type="match status" value="1"/>
</dbReference>
<feature type="transmembrane region" description="Helical" evidence="6">
    <location>
        <begin position="96"/>
        <end position="116"/>
    </location>
</feature>
<evidence type="ECO:0000256" key="3">
    <source>
        <dbReference type="ARBA" id="ARBA00022692"/>
    </source>
</evidence>
<feature type="non-terminal residue" evidence="7">
    <location>
        <position position="173"/>
    </location>
</feature>
<reference evidence="7 8" key="1">
    <citation type="submission" date="2017-09" db="EMBL/GenBank/DDBJ databases">
        <title>Depth-based differentiation of microbial function through sediment-hosted aquifers and enrichment of novel symbionts in the deep terrestrial subsurface.</title>
        <authorList>
            <person name="Probst A.J."/>
            <person name="Ladd B."/>
            <person name="Jarett J.K."/>
            <person name="Geller-Mcgrath D.E."/>
            <person name="Sieber C.M."/>
            <person name="Emerson J.B."/>
            <person name="Anantharaman K."/>
            <person name="Thomas B.C."/>
            <person name="Malmstrom R."/>
            <person name="Stieglmeier M."/>
            <person name="Klingl A."/>
            <person name="Woyke T."/>
            <person name="Ryan C.M."/>
            <person name="Banfield J.F."/>
        </authorList>
    </citation>
    <scope>NUCLEOTIDE SEQUENCE [LARGE SCALE GENOMIC DNA]</scope>
    <source>
        <strain evidence="7">CG11_big_fil_rev_8_21_14_0_20_36_8</strain>
    </source>
</reference>
<feature type="transmembrane region" description="Helical" evidence="6">
    <location>
        <begin position="6"/>
        <end position="27"/>
    </location>
</feature>
<dbReference type="GO" id="GO:0071555">
    <property type="term" value="P:cell wall organization"/>
    <property type="evidence" value="ECO:0007669"/>
    <property type="project" value="TreeGrafter"/>
</dbReference>
<evidence type="ECO:0000256" key="5">
    <source>
        <dbReference type="ARBA" id="ARBA00023136"/>
    </source>
</evidence>
<evidence type="ECO:0000256" key="1">
    <source>
        <dbReference type="ARBA" id="ARBA00004141"/>
    </source>
</evidence>
<evidence type="ECO:0000313" key="7">
    <source>
        <dbReference type="EMBL" id="PIQ73656.1"/>
    </source>
</evidence>
<organism evidence="7 8">
    <name type="scientific">Candidatus Roizmanbacteria bacterium CG11_big_fil_rev_8_21_14_0_20_36_8</name>
    <dbReference type="NCBI Taxonomy" id="1974856"/>
    <lineage>
        <taxon>Bacteria</taxon>
        <taxon>Candidatus Roizmaniibacteriota</taxon>
    </lineage>
</organism>
<dbReference type="GO" id="GO:0044038">
    <property type="term" value="P:cell wall macromolecule biosynthetic process"/>
    <property type="evidence" value="ECO:0007669"/>
    <property type="project" value="TreeGrafter"/>
</dbReference>
<dbReference type="EMBL" id="PCVM01000030">
    <property type="protein sequence ID" value="PIQ73656.1"/>
    <property type="molecule type" value="Genomic_DNA"/>
</dbReference>
<name>A0A2M6IUQ9_9BACT</name>
<dbReference type="AlphaFoldDB" id="A0A2M6IUQ9"/>
<comment type="caution">
    <text evidence="7">The sequence shown here is derived from an EMBL/GenBank/DDBJ whole genome shotgun (WGS) entry which is preliminary data.</text>
</comment>
<evidence type="ECO:0000256" key="4">
    <source>
        <dbReference type="ARBA" id="ARBA00022989"/>
    </source>
</evidence>
<feature type="transmembrane region" description="Helical" evidence="6">
    <location>
        <begin position="61"/>
        <end position="84"/>
    </location>
</feature>